<evidence type="ECO:0000313" key="2">
    <source>
        <dbReference type="Proteomes" id="UP000612009"/>
    </source>
</evidence>
<dbReference type="Gene3D" id="1.10.10.580">
    <property type="entry name" value="Structural maintenance of chromosome 1. Chain E"/>
    <property type="match status" value="1"/>
</dbReference>
<reference evidence="1" key="1">
    <citation type="submission" date="2020-10" db="EMBL/GenBank/DDBJ databases">
        <authorList>
            <person name="Hahn C.J."/>
            <person name="Laso-Perez R."/>
            <person name="Vulcano F."/>
            <person name="Vaziourakis K.-M."/>
            <person name="Stokke R."/>
            <person name="Steen I.H."/>
            <person name="Teske A."/>
            <person name="Boetius A."/>
            <person name="Liebeke M."/>
            <person name="Amann R."/>
            <person name="Knittel K."/>
        </authorList>
    </citation>
    <scope>NUCLEOTIDE SEQUENCE</scope>
    <source>
        <strain evidence="1">Gfbio:e3339647-f889-4370-9287-4fb5cb688e4c:AG392J18_GoMArc1</strain>
    </source>
</reference>
<dbReference type="Pfam" id="PF02616">
    <property type="entry name" value="SMC_ScpA"/>
    <property type="match status" value="2"/>
</dbReference>
<comment type="caution">
    <text evidence="1">The sequence shown here is derived from an EMBL/GenBank/DDBJ whole genome shotgun (WGS) entry which is preliminary data.</text>
</comment>
<proteinExistence type="predicted"/>
<accession>A0A811T6G5</accession>
<name>A0A811T6G5_9EURY</name>
<dbReference type="Gene3D" id="6.10.250.2410">
    <property type="match status" value="1"/>
</dbReference>
<dbReference type="Proteomes" id="UP000612009">
    <property type="component" value="Unassembled WGS sequence"/>
</dbReference>
<dbReference type="EMBL" id="CAJHIR010000008">
    <property type="protein sequence ID" value="CAD6491901.1"/>
    <property type="molecule type" value="Genomic_DNA"/>
</dbReference>
<protein>
    <submittedName>
        <fullName evidence="1">Segregation and condensation protein A</fullName>
    </submittedName>
</protein>
<dbReference type="InterPro" id="IPR023093">
    <property type="entry name" value="ScpA-like_C"/>
</dbReference>
<dbReference type="PANTHER" id="PTHR33969:SF2">
    <property type="entry name" value="SEGREGATION AND CONDENSATION PROTEIN A"/>
    <property type="match status" value="1"/>
</dbReference>
<dbReference type="PANTHER" id="PTHR33969">
    <property type="entry name" value="SEGREGATION AND CONDENSATION PROTEIN A"/>
    <property type="match status" value="1"/>
</dbReference>
<dbReference type="InterPro" id="IPR003768">
    <property type="entry name" value="ScpA"/>
</dbReference>
<gene>
    <name evidence="1" type="primary">scpA</name>
    <name evidence="1" type="ORF">LAKADJCE_00205</name>
</gene>
<dbReference type="AlphaFoldDB" id="A0A811T6G5"/>
<sequence length="224" mass="25826">MLDVQQDPTEILVNMAKNDEIDPWHIDIVEITDRFLKRIEQLELLDLRISGRTLFYASVLLKMKSNTLIEPDLPEDEDDDFFDGAEFADAADFPVPTPPMRHKSVRPATLDELIAELKKAEVVERRRQGRVPDKKTNIKKIDTDEVIGIAHEESIEKKVAQIYKKLDELFKTGGNVNFNELLLQSGDDKIMTFIALLFLAGERKIWLEQPELFGELWIYKCAKV</sequence>
<evidence type="ECO:0000313" key="1">
    <source>
        <dbReference type="EMBL" id="CAD6491901.1"/>
    </source>
</evidence>
<organism evidence="1 2">
    <name type="scientific">Candidatus Argoarchaeum ethanivorans</name>
    <dbReference type="NCBI Taxonomy" id="2608793"/>
    <lineage>
        <taxon>Archaea</taxon>
        <taxon>Methanobacteriati</taxon>
        <taxon>Methanobacteriota</taxon>
        <taxon>Stenosarchaea group</taxon>
        <taxon>Methanomicrobia</taxon>
        <taxon>Methanosarcinales</taxon>
        <taxon>Methanosarcinales incertae sedis</taxon>
        <taxon>GOM Arc I cluster</taxon>
        <taxon>Candidatus Argoarchaeum</taxon>
    </lineage>
</organism>